<evidence type="ECO:0000256" key="1">
    <source>
        <dbReference type="ARBA" id="ARBA00010990"/>
    </source>
</evidence>
<dbReference type="Pfam" id="PF01648">
    <property type="entry name" value="ACPS"/>
    <property type="match status" value="1"/>
</dbReference>
<evidence type="ECO:0000259" key="3">
    <source>
        <dbReference type="Pfam" id="PF01648"/>
    </source>
</evidence>
<evidence type="ECO:0000256" key="2">
    <source>
        <dbReference type="ARBA" id="ARBA00022679"/>
    </source>
</evidence>
<feature type="domain" description="4'-phosphopantetheinyl transferase" evidence="3">
    <location>
        <begin position="120"/>
        <end position="204"/>
    </location>
</feature>
<dbReference type="EMBL" id="JBITYT010000001">
    <property type="protein sequence ID" value="MFI9118403.1"/>
    <property type="molecule type" value="Genomic_DNA"/>
</dbReference>
<dbReference type="GO" id="GO:0016740">
    <property type="term" value="F:transferase activity"/>
    <property type="evidence" value="ECO:0007669"/>
    <property type="project" value="UniProtKB-KW"/>
</dbReference>
<dbReference type="InterPro" id="IPR050559">
    <property type="entry name" value="P-Pant_transferase_sf"/>
</dbReference>
<evidence type="ECO:0000313" key="4">
    <source>
        <dbReference type="EMBL" id="MFI9118403.1"/>
    </source>
</evidence>
<dbReference type="InterPro" id="IPR008278">
    <property type="entry name" value="4-PPantetheinyl_Trfase_dom"/>
</dbReference>
<dbReference type="Proteomes" id="UP001614391">
    <property type="component" value="Unassembled WGS sequence"/>
</dbReference>
<accession>A0ABW8CLH0</accession>
<comment type="caution">
    <text evidence="4">The sequence shown here is derived from an EMBL/GenBank/DDBJ whole genome shotgun (WGS) entry which is preliminary data.</text>
</comment>
<dbReference type="SUPFAM" id="SSF56214">
    <property type="entry name" value="4'-phosphopantetheinyl transferase"/>
    <property type="match status" value="2"/>
</dbReference>
<proteinExistence type="inferred from homology"/>
<evidence type="ECO:0000313" key="5">
    <source>
        <dbReference type="Proteomes" id="UP001614391"/>
    </source>
</evidence>
<dbReference type="RefSeq" id="WP_399610277.1">
    <property type="nucleotide sequence ID" value="NZ_JBITYT010000001.1"/>
</dbReference>
<gene>
    <name evidence="4" type="ORF">ACIGW0_03165</name>
</gene>
<keyword evidence="5" id="KW-1185">Reference proteome</keyword>
<sequence length="268" mass="27828">MTAGTAGPVPALRPGTCQLWWASARDAHPLLRGLLDDAARERADRLRQPAARALHLTAHALARTVAGAHLGVSAGKLELTATCKRCGGPHGKPRPRGPLGLSWSHSGDRVVVAVAVGAEIGVDVERIAPFAGETADRVLCGPERAVLAGLPEPHRPAGFVRYWTRKEALLKATGDGLSVPPELLHVTAPDARPRLLSWSGPARPGLPLHLYDLDAGAGHLAALASLGAPVRPVPFDGSALLAAAVAEAAASGTFRDPTPFPQERPVAP</sequence>
<reference evidence="4 5" key="1">
    <citation type="submission" date="2024-10" db="EMBL/GenBank/DDBJ databases">
        <title>The Natural Products Discovery Center: Release of the First 8490 Sequenced Strains for Exploring Actinobacteria Biosynthetic Diversity.</title>
        <authorList>
            <person name="Kalkreuter E."/>
            <person name="Kautsar S.A."/>
            <person name="Yang D."/>
            <person name="Bader C.D."/>
            <person name="Teijaro C.N."/>
            <person name="Fluegel L."/>
            <person name="Davis C.M."/>
            <person name="Simpson J.R."/>
            <person name="Lauterbach L."/>
            <person name="Steele A.D."/>
            <person name="Gui C."/>
            <person name="Meng S."/>
            <person name="Li G."/>
            <person name="Viehrig K."/>
            <person name="Ye F."/>
            <person name="Su P."/>
            <person name="Kiefer A.F."/>
            <person name="Nichols A."/>
            <person name="Cepeda A.J."/>
            <person name="Yan W."/>
            <person name="Fan B."/>
            <person name="Jiang Y."/>
            <person name="Adhikari A."/>
            <person name="Zheng C.-J."/>
            <person name="Schuster L."/>
            <person name="Cowan T.M."/>
            <person name="Smanski M.J."/>
            <person name="Chevrette M.G."/>
            <person name="De Carvalho L.P.S."/>
            <person name="Shen B."/>
        </authorList>
    </citation>
    <scope>NUCLEOTIDE SEQUENCE [LARGE SCALE GENOMIC DNA]</scope>
    <source>
        <strain evidence="4 5">NPDC053346</strain>
    </source>
</reference>
<dbReference type="InterPro" id="IPR037143">
    <property type="entry name" value="4-PPantetheinyl_Trfase_dom_sf"/>
</dbReference>
<dbReference type="PANTHER" id="PTHR12215">
    <property type="entry name" value="PHOSPHOPANTETHEINE TRANSFERASE"/>
    <property type="match status" value="1"/>
</dbReference>
<organism evidence="4 5">
    <name type="scientific">Streptomyces bikiniensis</name>
    <dbReference type="NCBI Taxonomy" id="1896"/>
    <lineage>
        <taxon>Bacteria</taxon>
        <taxon>Bacillati</taxon>
        <taxon>Actinomycetota</taxon>
        <taxon>Actinomycetes</taxon>
        <taxon>Kitasatosporales</taxon>
        <taxon>Streptomycetaceae</taxon>
        <taxon>Streptomyces</taxon>
    </lineage>
</organism>
<keyword evidence="2 4" id="KW-0808">Transferase</keyword>
<dbReference type="Gene3D" id="3.90.470.20">
    <property type="entry name" value="4'-phosphopantetheinyl transferase domain"/>
    <property type="match status" value="2"/>
</dbReference>
<comment type="similarity">
    <text evidence="1">Belongs to the P-Pant transferase superfamily. Gsp/Sfp/HetI/AcpT family.</text>
</comment>
<name>A0ABW8CLH0_STRBI</name>
<dbReference type="PANTHER" id="PTHR12215:SF10">
    <property type="entry name" value="L-AMINOADIPATE-SEMIALDEHYDE DEHYDROGENASE-PHOSPHOPANTETHEINYL TRANSFERASE"/>
    <property type="match status" value="1"/>
</dbReference>
<protein>
    <submittedName>
        <fullName evidence="4">4'-phosphopantetheinyl transferase family protein</fullName>
    </submittedName>
</protein>